<dbReference type="NCBIfam" id="TIGR00337">
    <property type="entry name" value="PyrG"/>
    <property type="match status" value="1"/>
</dbReference>
<dbReference type="CDD" id="cd01746">
    <property type="entry name" value="GATase1_CTP_Synthase"/>
    <property type="match status" value="1"/>
</dbReference>
<dbReference type="UniPathway" id="UPA00159">
    <property type="reaction ID" value="UER00277"/>
</dbReference>
<dbReference type="InterPro" id="IPR017926">
    <property type="entry name" value="GATASE"/>
</dbReference>
<dbReference type="PROSITE" id="PS51273">
    <property type="entry name" value="GATASE_TYPE_1"/>
    <property type="match status" value="1"/>
</dbReference>
<dbReference type="GO" id="GO:0019856">
    <property type="term" value="P:pyrimidine nucleobase biosynthetic process"/>
    <property type="evidence" value="ECO:0007669"/>
    <property type="project" value="TreeGrafter"/>
</dbReference>
<dbReference type="EMBL" id="QZJF01000012">
    <property type="protein sequence ID" value="RJR27405.1"/>
    <property type="molecule type" value="Genomic_DNA"/>
</dbReference>
<dbReference type="Proteomes" id="UP000265540">
    <property type="component" value="Unassembled WGS sequence"/>
</dbReference>
<evidence type="ECO:0000256" key="1">
    <source>
        <dbReference type="ARBA" id="ARBA00005171"/>
    </source>
</evidence>
<dbReference type="InterPro" id="IPR017456">
    <property type="entry name" value="CTP_synthase_N"/>
</dbReference>
<feature type="domain" description="Glutamine amidotransferase" evidence="10">
    <location>
        <begin position="309"/>
        <end position="549"/>
    </location>
</feature>
<comment type="similarity">
    <text evidence="2">Belongs to the CTP synthase family.</text>
</comment>
<evidence type="ECO:0000256" key="5">
    <source>
        <dbReference type="ARBA" id="ARBA00022741"/>
    </source>
</evidence>
<evidence type="ECO:0000256" key="9">
    <source>
        <dbReference type="ARBA" id="ARBA00047781"/>
    </source>
</evidence>
<dbReference type="Gene3D" id="3.40.50.880">
    <property type="match status" value="1"/>
</dbReference>
<accession>A0A3A4ZDW0</accession>
<dbReference type="GO" id="GO:0005829">
    <property type="term" value="C:cytosol"/>
    <property type="evidence" value="ECO:0007669"/>
    <property type="project" value="TreeGrafter"/>
</dbReference>
<keyword evidence="7" id="KW-0315">Glutamine amidotransferase</keyword>
<keyword evidence="4 12" id="KW-0436">Ligase</keyword>
<dbReference type="GO" id="GO:0044210">
    <property type="term" value="P:'de novo' CTP biosynthetic process"/>
    <property type="evidence" value="ECO:0007669"/>
    <property type="project" value="UniProtKB-UniPathway"/>
</dbReference>
<dbReference type="EC" id="6.3.4.2" evidence="3"/>
<feature type="domain" description="CTP synthase N-terminal" evidence="11">
    <location>
        <begin position="5"/>
        <end position="268"/>
    </location>
</feature>
<dbReference type="NCBIfam" id="NF003792">
    <property type="entry name" value="PRK05380.1"/>
    <property type="match status" value="1"/>
</dbReference>
<dbReference type="PANTHER" id="PTHR11550:SF0">
    <property type="entry name" value="CTP SYNTHASE-RELATED"/>
    <property type="match status" value="1"/>
</dbReference>
<evidence type="ECO:0000259" key="11">
    <source>
        <dbReference type="Pfam" id="PF06418"/>
    </source>
</evidence>
<dbReference type="InterPro" id="IPR004468">
    <property type="entry name" value="CTP_synthase"/>
</dbReference>
<evidence type="ECO:0000313" key="12">
    <source>
        <dbReference type="EMBL" id="RJR27405.1"/>
    </source>
</evidence>
<evidence type="ECO:0000259" key="10">
    <source>
        <dbReference type="Pfam" id="PF00117"/>
    </source>
</evidence>
<dbReference type="GO" id="GO:0042802">
    <property type="term" value="F:identical protein binding"/>
    <property type="evidence" value="ECO:0007669"/>
    <property type="project" value="TreeGrafter"/>
</dbReference>
<dbReference type="Pfam" id="PF06418">
    <property type="entry name" value="CTP_synth_N"/>
    <property type="match status" value="1"/>
</dbReference>
<dbReference type="InterPro" id="IPR033828">
    <property type="entry name" value="GATase1_CTP_Synthase"/>
</dbReference>
<dbReference type="SUPFAM" id="SSF52540">
    <property type="entry name" value="P-loop containing nucleoside triphosphate hydrolases"/>
    <property type="match status" value="1"/>
</dbReference>
<dbReference type="InterPro" id="IPR029062">
    <property type="entry name" value="Class_I_gatase-like"/>
</dbReference>
<evidence type="ECO:0000256" key="2">
    <source>
        <dbReference type="ARBA" id="ARBA00007533"/>
    </source>
</evidence>
<dbReference type="PANTHER" id="PTHR11550">
    <property type="entry name" value="CTP SYNTHASE"/>
    <property type="match status" value="1"/>
</dbReference>
<dbReference type="GO" id="GO:0003883">
    <property type="term" value="F:CTP synthase activity"/>
    <property type="evidence" value="ECO:0007669"/>
    <property type="project" value="UniProtKB-EC"/>
</dbReference>
<gene>
    <name evidence="12" type="ORF">C4561_02245</name>
</gene>
<dbReference type="Pfam" id="PF00117">
    <property type="entry name" value="GATase"/>
    <property type="match status" value="1"/>
</dbReference>
<keyword evidence="8" id="KW-0665">Pyrimidine biosynthesis</keyword>
<dbReference type="InterPro" id="IPR027417">
    <property type="entry name" value="P-loop_NTPase"/>
</dbReference>
<name>A0A3A4ZDW0_UNCKA</name>
<keyword evidence="6" id="KW-0067">ATP-binding</keyword>
<evidence type="ECO:0000256" key="4">
    <source>
        <dbReference type="ARBA" id="ARBA00022598"/>
    </source>
</evidence>
<sequence length="562" mass="64129">MPKSKFIFVTGGVISGLGKGITCASLARLVQEHGYKVSVAKADMYLNLDAGTMNPLEHGEVFVTEDGMETDQDVGHYERFINQDLSRNSYFTLGQIYYDVISKERRLEYDGKCVEGHIHIPEEIIGRILNSVKDTDTEVTFIEVGGTVGEYQNIMFYEAIRRFKQRYPNNVFLVHLVYLIVPGFLGEMKSKPAQSSIYELYKLGLQPNFVVCRGDTEVDEKRKTTISFNTGVKYDHIISAPDVDTIYEIPLVLKRQKMDVLILEEMGLKPKSKTDTSWEIMVKNTKKAKDVLSIAIAGKYFTSGNFCLEDSYVCVIEAIKHACWKSKIKPEIHWFDVEKLENPKTKAEIEKQLIVADGIIVPQGWGKRGVEGKLEAVRIARENKIPYLGLCFGMQMAVIEYARNVLKLRDANSEEVDPNTKNKVIHIMELQKEFLTKQEYGGTIRLGAYPCKIKPGTLLEDAYKKNGAHRINKGTVMERHRHRYEFNNQYRQMLEDKGLVISGTSPDNMLVESIELPVNTHPFFVGTQFHPEYKSRPLDPHPIFCEFINVSKKIKIKNETTI</sequence>
<dbReference type="Gene3D" id="3.40.50.300">
    <property type="entry name" value="P-loop containing nucleotide triphosphate hydrolases"/>
    <property type="match status" value="1"/>
</dbReference>
<evidence type="ECO:0000256" key="3">
    <source>
        <dbReference type="ARBA" id="ARBA00012291"/>
    </source>
</evidence>
<keyword evidence="5" id="KW-0547">Nucleotide-binding</keyword>
<dbReference type="FunFam" id="3.40.50.880:FF:000002">
    <property type="entry name" value="CTP synthase"/>
    <property type="match status" value="1"/>
</dbReference>
<protein>
    <recommendedName>
        <fullName evidence="3">CTP synthase (glutamine hydrolyzing)</fullName>
        <ecNumber evidence="3">6.3.4.2</ecNumber>
    </recommendedName>
</protein>
<comment type="pathway">
    <text evidence="1">Pyrimidine metabolism; CTP biosynthesis via de novo pathway; CTP from UDP: step 2/2.</text>
</comment>
<reference evidence="12 13" key="1">
    <citation type="journal article" date="2017" name="ISME J.">
        <title>Energy and carbon metabolisms in a deep terrestrial subsurface fluid microbial community.</title>
        <authorList>
            <person name="Momper L."/>
            <person name="Jungbluth S.P."/>
            <person name="Lee M.D."/>
            <person name="Amend J.P."/>
        </authorList>
    </citation>
    <scope>NUCLEOTIDE SEQUENCE [LARGE SCALE GENOMIC DNA]</scope>
    <source>
        <strain evidence="12">SURF_46</strain>
    </source>
</reference>
<evidence type="ECO:0000313" key="13">
    <source>
        <dbReference type="Proteomes" id="UP000265540"/>
    </source>
</evidence>
<dbReference type="GO" id="GO:0005524">
    <property type="term" value="F:ATP binding"/>
    <property type="evidence" value="ECO:0007669"/>
    <property type="project" value="UniProtKB-KW"/>
</dbReference>
<organism evidence="12 13">
    <name type="scientific">candidate division WWE3 bacterium</name>
    <dbReference type="NCBI Taxonomy" id="2053526"/>
    <lineage>
        <taxon>Bacteria</taxon>
        <taxon>Katanobacteria</taxon>
    </lineage>
</organism>
<evidence type="ECO:0000256" key="6">
    <source>
        <dbReference type="ARBA" id="ARBA00022840"/>
    </source>
</evidence>
<dbReference type="SUPFAM" id="SSF52317">
    <property type="entry name" value="Class I glutamine amidotransferase-like"/>
    <property type="match status" value="1"/>
</dbReference>
<dbReference type="AlphaFoldDB" id="A0A3A4ZDW0"/>
<evidence type="ECO:0000256" key="7">
    <source>
        <dbReference type="ARBA" id="ARBA00022962"/>
    </source>
</evidence>
<comment type="catalytic activity">
    <reaction evidence="9">
        <text>UTP + L-glutamine + ATP + H2O = CTP + L-glutamate + ADP + phosphate + 2 H(+)</text>
        <dbReference type="Rhea" id="RHEA:26426"/>
        <dbReference type="ChEBI" id="CHEBI:15377"/>
        <dbReference type="ChEBI" id="CHEBI:15378"/>
        <dbReference type="ChEBI" id="CHEBI:29985"/>
        <dbReference type="ChEBI" id="CHEBI:30616"/>
        <dbReference type="ChEBI" id="CHEBI:37563"/>
        <dbReference type="ChEBI" id="CHEBI:43474"/>
        <dbReference type="ChEBI" id="CHEBI:46398"/>
        <dbReference type="ChEBI" id="CHEBI:58359"/>
        <dbReference type="ChEBI" id="CHEBI:456216"/>
        <dbReference type="EC" id="6.3.4.2"/>
    </reaction>
</comment>
<proteinExistence type="inferred from homology"/>
<evidence type="ECO:0000256" key="8">
    <source>
        <dbReference type="ARBA" id="ARBA00022975"/>
    </source>
</evidence>
<comment type="caution">
    <text evidence="12">The sequence shown here is derived from an EMBL/GenBank/DDBJ whole genome shotgun (WGS) entry which is preliminary data.</text>
</comment>